<protein>
    <submittedName>
        <fullName evidence="1">Helitron helicase-like protein</fullName>
    </submittedName>
</protein>
<dbReference type="Proteomes" id="UP000237271">
    <property type="component" value="Unassembled WGS sequence"/>
</dbReference>
<keyword evidence="1" id="KW-0547">Nucleotide-binding</keyword>
<accession>A0A2P4Y299</accession>
<comment type="caution">
    <text evidence="1">The sequence shown here is derived from an EMBL/GenBank/DDBJ whole genome shotgun (WGS) entry which is preliminary data.</text>
</comment>
<keyword evidence="2" id="KW-1185">Reference proteome</keyword>
<keyword evidence="1" id="KW-0378">Hydrolase</keyword>
<dbReference type="OrthoDB" id="125973at2759"/>
<organism evidence="1 2">
    <name type="scientific">Phytophthora palmivora</name>
    <dbReference type="NCBI Taxonomy" id="4796"/>
    <lineage>
        <taxon>Eukaryota</taxon>
        <taxon>Sar</taxon>
        <taxon>Stramenopiles</taxon>
        <taxon>Oomycota</taxon>
        <taxon>Peronosporomycetes</taxon>
        <taxon>Peronosporales</taxon>
        <taxon>Peronosporaceae</taxon>
        <taxon>Phytophthora</taxon>
    </lineage>
</organism>
<evidence type="ECO:0000313" key="2">
    <source>
        <dbReference type="Proteomes" id="UP000237271"/>
    </source>
</evidence>
<reference evidence="1 2" key="1">
    <citation type="journal article" date="2017" name="Genome Biol. Evol.">
        <title>Phytophthora megakarya and P. palmivora, closely related causal agents of cacao black pod rot, underwent increases in genome sizes and gene numbers by different mechanisms.</title>
        <authorList>
            <person name="Ali S.S."/>
            <person name="Shao J."/>
            <person name="Lary D.J."/>
            <person name="Kronmiller B."/>
            <person name="Shen D."/>
            <person name="Strem M.D."/>
            <person name="Amoako-Attah I."/>
            <person name="Akrofi A.Y."/>
            <person name="Begoude B.A."/>
            <person name="Ten Hoopen G.M."/>
            <person name="Coulibaly K."/>
            <person name="Kebe B.I."/>
            <person name="Melnick R.L."/>
            <person name="Guiltinan M.J."/>
            <person name="Tyler B.M."/>
            <person name="Meinhardt L.W."/>
            <person name="Bailey B.A."/>
        </authorList>
    </citation>
    <scope>NUCLEOTIDE SEQUENCE [LARGE SCALE GENOMIC DNA]</scope>
    <source>
        <strain evidence="2">sbr112.9</strain>
    </source>
</reference>
<keyword evidence="1" id="KW-0067">ATP-binding</keyword>
<name>A0A2P4Y299_9STRA</name>
<evidence type="ECO:0000313" key="1">
    <source>
        <dbReference type="EMBL" id="POM71928.1"/>
    </source>
</evidence>
<keyword evidence="1" id="KW-0347">Helicase</keyword>
<dbReference type="AlphaFoldDB" id="A0A2P4Y299"/>
<gene>
    <name evidence="1" type="ORF">PHPALM_11436</name>
</gene>
<dbReference type="GO" id="GO:0004386">
    <property type="term" value="F:helicase activity"/>
    <property type="evidence" value="ECO:0007669"/>
    <property type="project" value="UniProtKB-KW"/>
</dbReference>
<proteinExistence type="predicted"/>
<dbReference type="EMBL" id="NCKW01006388">
    <property type="protein sequence ID" value="POM71928.1"/>
    <property type="molecule type" value="Genomic_DNA"/>
</dbReference>
<sequence>MILRLQNLVRRGDQTKLTAFFNLCTQYTERTGDLLYKDAPVKVDLVHVLPQESERFYLRQLRCLRRSHKSFEDIRAVNGVPFTTLHWQLDIWKMIKSGKND</sequence>